<dbReference type="PANTHER" id="PTHR47533">
    <property type="entry name" value="PROTEIN CBG21859"/>
    <property type="match status" value="1"/>
</dbReference>
<protein>
    <submittedName>
        <fullName evidence="1">Serine protease family S33</fullName>
    </submittedName>
</protein>
<organism evidence="1 2">
    <name type="scientific">Achlya hypogyna</name>
    <name type="common">Oomycete</name>
    <name type="synonym">Protoachlya hypogyna</name>
    <dbReference type="NCBI Taxonomy" id="1202772"/>
    <lineage>
        <taxon>Eukaryota</taxon>
        <taxon>Sar</taxon>
        <taxon>Stramenopiles</taxon>
        <taxon>Oomycota</taxon>
        <taxon>Saprolegniomycetes</taxon>
        <taxon>Saprolegniales</taxon>
        <taxon>Achlyaceae</taxon>
        <taxon>Achlya</taxon>
    </lineage>
</organism>
<evidence type="ECO:0000313" key="2">
    <source>
        <dbReference type="Proteomes" id="UP000243579"/>
    </source>
</evidence>
<evidence type="ECO:0000313" key="1">
    <source>
        <dbReference type="EMBL" id="OQR95245.1"/>
    </source>
</evidence>
<keyword evidence="1" id="KW-0645">Protease</keyword>
<dbReference type="Proteomes" id="UP000243579">
    <property type="component" value="Unassembled WGS sequence"/>
</dbReference>
<gene>
    <name evidence="1" type="ORF">ACHHYP_00172</name>
</gene>
<dbReference type="Gene3D" id="3.40.50.1820">
    <property type="entry name" value="alpha/beta hydrolase"/>
    <property type="match status" value="1"/>
</dbReference>
<dbReference type="STRING" id="1202772.A0A1V9ZB70"/>
<name>A0A1V9ZB70_ACHHY</name>
<dbReference type="InterPro" id="IPR010463">
    <property type="entry name" value="DUF1057"/>
</dbReference>
<dbReference type="InterPro" id="IPR029058">
    <property type="entry name" value="AB_hydrolase_fold"/>
</dbReference>
<dbReference type="Pfam" id="PF06342">
    <property type="entry name" value="DUF1057"/>
    <property type="match status" value="1"/>
</dbReference>
<accession>A0A1V9ZB70</accession>
<reference evidence="1 2" key="1">
    <citation type="journal article" date="2014" name="Genome Biol. Evol.">
        <title>The secreted proteins of Achlya hypogyna and Thraustotheca clavata identify the ancestral oomycete secretome and reveal gene acquisitions by horizontal gene transfer.</title>
        <authorList>
            <person name="Misner I."/>
            <person name="Blouin N."/>
            <person name="Leonard G."/>
            <person name="Richards T.A."/>
            <person name="Lane C.E."/>
        </authorList>
    </citation>
    <scope>NUCLEOTIDE SEQUENCE [LARGE SCALE GENOMIC DNA]</scope>
    <source>
        <strain evidence="1 2">ATCC 48635</strain>
    </source>
</reference>
<sequence>MSCMVRAHPLSGRLSALHRYASTDAVYGSINGTYTLGNGHDVHFTTHGTADATATVVMLHGAPGSFKDFKHLAPRLVKANPHMNVLAIDLPGNGRTSADTAGGQSGLTSTSVAAAAAEAIDGVLGDTPKILLGHSFGGHSALLSAQWVQNLHGIVLLNSVGLDRRPYERFAIPLSMYLRQNGLARDIVAAVNHWRYMHIFKFPKSTPKDDLTCALLRLGSSDFDAVEASVASLRARKLPAFVAYAMDDPIVLPPVGHELAHRLDAKVHVAYPNGGHNLQKTQAQDIVDKFTTWAHDFKLLQKTK</sequence>
<keyword evidence="1" id="KW-0378">Hydrolase</keyword>
<comment type="caution">
    <text evidence="1">The sequence shown here is derived from an EMBL/GenBank/DDBJ whole genome shotgun (WGS) entry which is preliminary data.</text>
</comment>
<dbReference type="PANTHER" id="PTHR47533:SF4">
    <property type="entry name" value="AB HYDROLASE-1 DOMAIN-CONTAINING PROTEIN"/>
    <property type="match status" value="1"/>
</dbReference>
<proteinExistence type="predicted"/>
<dbReference type="EMBL" id="JNBR01000332">
    <property type="protein sequence ID" value="OQR95245.1"/>
    <property type="molecule type" value="Genomic_DNA"/>
</dbReference>
<dbReference type="SUPFAM" id="SSF53474">
    <property type="entry name" value="alpha/beta-Hydrolases"/>
    <property type="match status" value="1"/>
</dbReference>
<dbReference type="GO" id="GO:0008233">
    <property type="term" value="F:peptidase activity"/>
    <property type="evidence" value="ECO:0007669"/>
    <property type="project" value="UniProtKB-KW"/>
</dbReference>
<dbReference type="GO" id="GO:0006508">
    <property type="term" value="P:proteolysis"/>
    <property type="evidence" value="ECO:0007669"/>
    <property type="project" value="UniProtKB-KW"/>
</dbReference>
<dbReference type="OrthoDB" id="6431331at2759"/>
<keyword evidence="2" id="KW-1185">Reference proteome</keyword>
<dbReference type="AlphaFoldDB" id="A0A1V9ZB70"/>